<sequence length="52" mass="5516">MAESDLAEASVGALLLLVAVPETMNSVFQVLGSKLVVVEQTLLQVEAETEKD</sequence>
<accession>A0A540N685</accession>
<dbReference type="AlphaFoldDB" id="A0A540N685"/>
<organism evidence="1 2">
    <name type="scientific">Malus baccata</name>
    <name type="common">Siberian crab apple</name>
    <name type="synonym">Pyrus baccata</name>
    <dbReference type="NCBI Taxonomy" id="106549"/>
    <lineage>
        <taxon>Eukaryota</taxon>
        <taxon>Viridiplantae</taxon>
        <taxon>Streptophyta</taxon>
        <taxon>Embryophyta</taxon>
        <taxon>Tracheophyta</taxon>
        <taxon>Spermatophyta</taxon>
        <taxon>Magnoliopsida</taxon>
        <taxon>eudicotyledons</taxon>
        <taxon>Gunneridae</taxon>
        <taxon>Pentapetalae</taxon>
        <taxon>rosids</taxon>
        <taxon>fabids</taxon>
        <taxon>Rosales</taxon>
        <taxon>Rosaceae</taxon>
        <taxon>Amygdaloideae</taxon>
        <taxon>Maleae</taxon>
        <taxon>Malus</taxon>
    </lineage>
</organism>
<gene>
    <name evidence="1" type="ORF">C1H46_007890</name>
</gene>
<proteinExistence type="predicted"/>
<evidence type="ECO:0000313" key="2">
    <source>
        <dbReference type="Proteomes" id="UP000315295"/>
    </source>
</evidence>
<dbReference type="EMBL" id="VIEB01000102">
    <property type="protein sequence ID" value="TQE06519.1"/>
    <property type="molecule type" value="Genomic_DNA"/>
</dbReference>
<protein>
    <submittedName>
        <fullName evidence="1">Uncharacterized protein</fullName>
    </submittedName>
</protein>
<keyword evidence="2" id="KW-1185">Reference proteome</keyword>
<name>A0A540N685_MALBA</name>
<evidence type="ECO:0000313" key="1">
    <source>
        <dbReference type="EMBL" id="TQE06519.1"/>
    </source>
</evidence>
<dbReference type="Proteomes" id="UP000315295">
    <property type="component" value="Unassembled WGS sequence"/>
</dbReference>
<reference evidence="1 2" key="1">
    <citation type="journal article" date="2019" name="G3 (Bethesda)">
        <title>Sequencing of a Wild Apple (Malus baccata) Genome Unravels the Differences Between Cultivated and Wild Apple Species Regarding Disease Resistance and Cold Tolerance.</title>
        <authorList>
            <person name="Chen X."/>
        </authorList>
    </citation>
    <scope>NUCLEOTIDE SEQUENCE [LARGE SCALE GENOMIC DNA]</scope>
    <source>
        <strain evidence="2">cv. Shandingzi</strain>
        <tissue evidence="1">Leaves</tissue>
    </source>
</reference>
<comment type="caution">
    <text evidence="1">The sequence shown here is derived from an EMBL/GenBank/DDBJ whole genome shotgun (WGS) entry which is preliminary data.</text>
</comment>